<sequence length="299" mass="34407">MKVLIYGHKGWIGSQIISNLKQQNISFIKGLERVNNKEHLEKEILYNNPTHIISTIGRTHGLIGQRIFTTIDYLEQKGKILDNVRDNLFSPLILGLLCKKHKIHLTYLGTGCIFKYDQNHPFALEENGFTEESKPNFFDSSYSIVKGFTDELMHMLEDTVLNVRIRMPITSCDSTRNFITKITTYDKICSIPNSMTVLDELIPIMLDMAMNNKTGTINMTNPGLISHNEILEMYKEIIDPSFTYKNFSLKEQSKILDSGRSNNYLDTSKLEKLYPEIDNIKVAVRKVLIKMKDNNNLSF</sequence>
<gene>
    <name evidence="1" type="ORF">CPAV1605_75</name>
</gene>
<dbReference type="GO" id="GO:0048270">
    <property type="term" value="F:methionine adenosyltransferase regulator activity"/>
    <property type="evidence" value="ECO:0007669"/>
    <property type="project" value="TreeGrafter"/>
</dbReference>
<dbReference type="GO" id="GO:0048269">
    <property type="term" value="C:methionine adenosyltransferase complex"/>
    <property type="evidence" value="ECO:0007669"/>
    <property type="project" value="TreeGrafter"/>
</dbReference>
<dbReference type="InterPro" id="IPR036291">
    <property type="entry name" value="NAD(P)-bd_dom_sf"/>
</dbReference>
<organism evidence="1">
    <name type="scientific">seawater metagenome</name>
    <dbReference type="NCBI Taxonomy" id="1561972"/>
    <lineage>
        <taxon>unclassified sequences</taxon>
        <taxon>metagenomes</taxon>
        <taxon>ecological metagenomes</taxon>
    </lineage>
</organism>
<dbReference type="GO" id="GO:0006556">
    <property type="term" value="P:S-adenosylmethionine biosynthetic process"/>
    <property type="evidence" value="ECO:0007669"/>
    <property type="project" value="TreeGrafter"/>
</dbReference>
<reference evidence="1" key="1">
    <citation type="submission" date="2019-09" db="EMBL/GenBank/DDBJ databases">
        <authorList>
            <person name="Needham M D."/>
        </authorList>
    </citation>
    <scope>NUCLEOTIDE SEQUENCE</scope>
</reference>
<dbReference type="AlphaFoldDB" id="A0A5E8CFY2"/>
<dbReference type="InterPro" id="IPR005913">
    <property type="entry name" value="dTDP_dehydrorham_reduct"/>
</dbReference>
<dbReference type="PANTHER" id="PTHR10491:SF4">
    <property type="entry name" value="METHIONINE ADENOSYLTRANSFERASE 2 SUBUNIT BETA"/>
    <property type="match status" value="1"/>
</dbReference>
<dbReference type="SUPFAM" id="SSF51735">
    <property type="entry name" value="NAD(P)-binding Rossmann-fold domains"/>
    <property type="match status" value="1"/>
</dbReference>
<evidence type="ECO:0000313" key="1">
    <source>
        <dbReference type="EMBL" id="VVU94353.1"/>
    </source>
</evidence>
<proteinExistence type="predicted"/>
<name>A0A5E8CFY2_9ZZZZ</name>
<dbReference type="Gene3D" id="3.40.50.720">
    <property type="entry name" value="NAD(P)-binding Rossmann-like Domain"/>
    <property type="match status" value="1"/>
</dbReference>
<protein>
    <submittedName>
        <fullName evidence="1">Uncharacterized protein</fullName>
    </submittedName>
</protein>
<accession>A0A5E8CFY2</accession>
<dbReference type="PANTHER" id="PTHR10491">
    <property type="entry name" value="DTDP-4-DEHYDRORHAMNOSE REDUCTASE"/>
    <property type="match status" value="1"/>
</dbReference>
<dbReference type="EMBL" id="CABVLZ010000001">
    <property type="protein sequence ID" value="VVU94353.1"/>
    <property type="molecule type" value="Genomic_DNA"/>
</dbReference>